<protein>
    <recommendedName>
        <fullName evidence="3">DUF4911 domain-containing protein</fullName>
    </recommendedName>
</protein>
<accession>A0A846QU99</accession>
<name>A0A846QU99_9BACT</name>
<dbReference type="Pfam" id="PF16256">
    <property type="entry name" value="DUF4911"/>
    <property type="match status" value="1"/>
</dbReference>
<keyword evidence="2" id="KW-1185">Reference proteome</keyword>
<dbReference type="Proteomes" id="UP000580856">
    <property type="component" value="Unassembled WGS sequence"/>
</dbReference>
<proteinExistence type="predicted"/>
<sequence length="102" mass="11846">MIRKKRIGKARSRAYAEAAVRPAHSRRLYLRIAPQDMAYLKFILEGYDNLAYLSTVDRYSAVAQFVYAPGQEREAREFLESMRAEVEFTIIDPADLRKEGEE</sequence>
<reference evidence="1 2" key="1">
    <citation type="submission" date="2020-03" db="EMBL/GenBank/DDBJ databases">
        <title>Genomic Encyclopedia of Type Strains, Phase IV (KMG-IV): sequencing the most valuable type-strain genomes for metagenomic binning, comparative biology and taxonomic classification.</title>
        <authorList>
            <person name="Goeker M."/>
        </authorList>
    </citation>
    <scope>NUCLEOTIDE SEQUENCE [LARGE SCALE GENOMIC DNA]</scope>
    <source>
        <strain evidence="1 2">DSM 24233</strain>
    </source>
</reference>
<gene>
    <name evidence="1" type="ORF">GGQ74_002397</name>
</gene>
<dbReference type="AlphaFoldDB" id="A0A846QU99"/>
<dbReference type="EMBL" id="JAATJA010000002">
    <property type="protein sequence ID" value="NJB68724.1"/>
    <property type="molecule type" value="Genomic_DNA"/>
</dbReference>
<evidence type="ECO:0000313" key="2">
    <source>
        <dbReference type="Proteomes" id="UP000580856"/>
    </source>
</evidence>
<comment type="caution">
    <text evidence="1">The sequence shown here is derived from an EMBL/GenBank/DDBJ whole genome shotgun (WGS) entry which is preliminary data.</text>
</comment>
<evidence type="ECO:0000313" key="1">
    <source>
        <dbReference type="EMBL" id="NJB68724.1"/>
    </source>
</evidence>
<organism evidence="1 2">
    <name type="scientific">Desulfobaculum xiamenense</name>
    <dbReference type="NCBI Taxonomy" id="995050"/>
    <lineage>
        <taxon>Bacteria</taxon>
        <taxon>Pseudomonadati</taxon>
        <taxon>Thermodesulfobacteriota</taxon>
        <taxon>Desulfovibrionia</taxon>
        <taxon>Desulfovibrionales</taxon>
        <taxon>Desulfovibrionaceae</taxon>
        <taxon>Desulfobaculum</taxon>
    </lineage>
</organism>
<dbReference type="RefSeq" id="WP_342448621.1">
    <property type="nucleotide sequence ID" value="NZ_JAATJA010000002.1"/>
</dbReference>
<dbReference type="InterPro" id="IPR032587">
    <property type="entry name" value="DUF4911"/>
</dbReference>
<evidence type="ECO:0008006" key="3">
    <source>
        <dbReference type="Google" id="ProtNLM"/>
    </source>
</evidence>